<dbReference type="InterPro" id="IPR003593">
    <property type="entry name" value="AAA+_ATPase"/>
</dbReference>
<evidence type="ECO:0000256" key="2">
    <source>
        <dbReference type="ARBA" id="ARBA00022448"/>
    </source>
</evidence>
<evidence type="ECO:0000313" key="8">
    <source>
        <dbReference type="Proteomes" id="UP000014400"/>
    </source>
</evidence>
<dbReference type="InterPro" id="IPR013563">
    <property type="entry name" value="Oligopep_ABC_C"/>
</dbReference>
<feature type="domain" description="ABC transporter" evidence="6">
    <location>
        <begin position="276"/>
        <end position="519"/>
    </location>
</feature>
<dbReference type="InterPro" id="IPR050319">
    <property type="entry name" value="ABC_transp_ATP-bind"/>
</dbReference>
<comment type="caution">
    <text evidence="7">The sequence shown here is derived from an EMBL/GenBank/DDBJ whole genome shotgun (WGS) entry which is preliminary data.</text>
</comment>
<dbReference type="PROSITE" id="PS00211">
    <property type="entry name" value="ABC_TRANSPORTER_1"/>
    <property type="match status" value="2"/>
</dbReference>
<dbReference type="GO" id="GO:0055085">
    <property type="term" value="P:transmembrane transport"/>
    <property type="evidence" value="ECO:0007669"/>
    <property type="project" value="UniProtKB-ARBA"/>
</dbReference>
<comment type="similarity">
    <text evidence="1">Belongs to the ABC transporter superfamily.</text>
</comment>
<evidence type="ECO:0000256" key="5">
    <source>
        <dbReference type="ARBA" id="ARBA00022840"/>
    </source>
</evidence>
<evidence type="ECO:0000313" key="7">
    <source>
        <dbReference type="EMBL" id="EPD99203.1"/>
    </source>
</evidence>
<dbReference type="Gene3D" id="3.40.50.300">
    <property type="entry name" value="P-loop containing nucleotide triphosphate hydrolases"/>
    <property type="match status" value="2"/>
</dbReference>
<dbReference type="InterPro" id="IPR027417">
    <property type="entry name" value="P-loop_NTPase"/>
</dbReference>
<keyword evidence="3" id="KW-1003">Cell membrane</keyword>
<dbReference type="EMBL" id="ATCF01000017">
    <property type="protein sequence ID" value="EPD99203.1"/>
    <property type="molecule type" value="Genomic_DNA"/>
</dbReference>
<dbReference type="InterPro" id="IPR017871">
    <property type="entry name" value="ABC_transporter-like_CS"/>
</dbReference>
<dbReference type="SUPFAM" id="SSF52540">
    <property type="entry name" value="P-loop containing nucleoside triphosphate hydrolases"/>
    <property type="match status" value="2"/>
</dbReference>
<feature type="domain" description="ABC transporter" evidence="6">
    <location>
        <begin position="6"/>
        <end position="252"/>
    </location>
</feature>
<dbReference type="PATRIC" id="fig|1203554.3.peg.1299"/>
<keyword evidence="2" id="KW-0813">Transport</keyword>
<keyword evidence="3" id="KW-0472">Membrane</keyword>
<dbReference type="Pfam" id="PF00005">
    <property type="entry name" value="ABC_tran"/>
    <property type="match status" value="2"/>
</dbReference>
<keyword evidence="5" id="KW-0067">ATP-binding</keyword>
<dbReference type="GO" id="GO:0005524">
    <property type="term" value="F:ATP binding"/>
    <property type="evidence" value="ECO:0007669"/>
    <property type="project" value="UniProtKB-KW"/>
</dbReference>
<organism evidence="7 8">
    <name type="scientific">Sutterella wadsworthensis HGA0223</name>
    <dbReference type="NCBI Taxonomy" id="1203554"/>
    <lineage>
        <taxon>Bacteria</taxon>
        <taxon>Pseudomonadati</taxon>
        <taxon>Pseudomonadota</taxon>
        <taxon>Betaproteobacteria</taxon>
        <taxon>Burkholderiales</taxon>
        <taxon>Sutterellaceae</taxon>
        <taxon>Sutterella</taxon>
    </lineage>
</organism>
<keyword evidence="4" id="KW-0547">Nucleotide-binding</keyword>
<keyword evidence="8" id="KW-1185">Reference proteome</keyword>
<reference evidence="7 8" key="1">
    <citation type="submission" date="2013-04" db="EMBL/GenBank/DDBJ databases">
        <title>The Genome Sequence of Sutterella wadsworthensis HGA0223.</title>
        <authorList>
            <consortium name="The Broad Institute Genomics Platform"/>
            <person name="Earl A."/>
            <person name="Ward D."/>
            <person name="Feldgarden M."/>
            <person name="Gevers D."/>
            <person name="Schmidt T.M."/>
            <person name="Dover J."/>
            <person name="Dai D."/>
            <person name="Walker B."/>
            <person name="Young S."/>
            <person name="Zeng Q."/>
            <person name="Gargeya S."/>
            <person name="Fitzgerald M."/>
            <person name="Haas B."/>
            <person name="Abouelleil A."/>
            <person name="Allen A.W."/>
            <person name="Alvarado L."/>
            <person name="Arachchi H.M."/>
            <person name="Berlin A.M."/>
            <person name="Chapman S.B."/>
            <person name="Gainer-Dewar J."/>
            <person name="Goldberg J."/>
            <person name="Griggs A."/>
            <person name="Gujja S."/>
            <person name="Hansen M."/>
            <person name="Howarth C."/>
            <person name="Imamovic A."/>
            <person name="Ireland A."/>
            <person name="Larimer J."/>
            <person name="McCowan C."/>
            <person name="Murphy C."/>
            <person name="Pearson M."/>
            <person name="Poon T.W."/>
            <person name="Priest M."/>
            <person name="Roberts A."/>
            <person name="Saif S."/>
            <person name="Shea T."/>
            <person name="Sisk P."/>
            <person name="Sykes S."/>
            <person name="Wortman J."/>
            <person name="Nusbaum C."/>
            <person name="Birren B."/>
        </authorList>
    </citation>
    <scope>NUCLEOTIDE SEQUENCE [LARGE SCALE GENOMIC DNA]</scope>
    <source>
        <strain evidence="7 8">HGA0223</strain>
    </source>
</reference>
<gene>
    <name evidence="7" type="ORF">HMPREF1476_01240</name>
</gene>
<dbReference type="SMART" id="SM00382">
    <property type="entry name" value="AAA"/>
    <property type="match status" value="2"/>
</dbReference>
<dbReference type="GO" id="GO:0016887">
    <property type="term" value="F:ATP hydrolysis activity"/>
    <property type="evidence" value="ECO:0007669"/>
    <property type="project" value="InterPro"/>
</dbReference>
<name>S3BD44_9BURK</name>
<dbReference type="Proteomes" id="UP000014400">
    <property type="component" value="Unassembled WGS sequence"/>
</dbReference>
<evidence type="ECO:0000256" key="3">
    <source>
        <dbReference type="ARBA" id="ARBA00022475"/>
    </source>
</evidence>
<evidence type="ECO:0000256" key="4">
    <source>
        <dbReference type="ARBA" id="ARBA00022741"/>
    </source>
</evidence>
<dbReference type="CDD" id="cd03257">
    <property type="entry name" value="ABC_NikE_OppD_transporters"/>
    <property type="match status" value="2"/>
</dbReference>
<proteinExistence type="inferred from homology"/>
<dbReference type="STRING" id="1203554.HMPREF1476_01240"/>
<dbReference type="PANTHER" id="PTHR43776:SF7">
    <property type="entry name" value="D,D-DIPEPTIDE TRANSPORT ATP-BINDING PROTEIN DDPF-RELATED"/>
    <property type="match status" value="1"/>
</dbReference>
<dbReference type="HOGENOM" id="CLU_000604_86_2_4"/>
<dbReference type="Pfam" id="PF08352">
    <property type="entry name" value="oligo_HPY"/>
    <property type="match status" value="1"/>
</dbReference>
<evidence type="ECO:0000256" key="1">
    <source>
        <dbReference type="ARBA" id="ARBA00005417"/>
    </source>
</evidence>
<protein>
    <recommendedName>
        <fullName evidence="6">ABC transporter domain-containing protein</fullName>
    </recommendedName>
</protein>
<dbReference type="InterPro" id="IPR003439">
    <property type="entry name" value="ABC_transporter-like_ATP-bd"/>
</dbReference>
<dbReference type="eggNOG" id="COG4172">
    <property type="taxonomic scope" value="Bacteria"/>
</dbReference>
<sequence length="529" mass="58461">MTANVLDISHLTLSIEHKTILQDIDLTIGAGETVALIGESGSGKSTLAQCILGLQPQRSRVTPESRIDCLGEPLPIENDARMRRWRGCSISMIFQDPMSCLNPYLRVGTQILEALKRGSASDEDPHARMLELLEMVDLPQPKQTAGKYPYELSGGQQQRIMIAMALANRPQLLIADEPTSSLDACVQAEILKLLERLQKAFALSMLFITHNMAAARFLAHRVYVLQHGRIAESGDTAAVFAHPREAYTAELIRAKENLAALEPVACEAQNNASPVGELSNVSYAYPAAGFCRRAQPTLKDISLRIYPGETLGILGESGSGKSTIAKLLAGLVQPSQGKVSLFEEDISRTRKMALALRKRCQIVFQNPFGALNPRLTVEAALREPLELMNLESHAEERIREALQSVSLPEDFLARYPHELSGGQRQRVCIARGILSHPDLLICDEIVSALDPTVQVQVLLTLHRLQQERRFAMFFISHDLDVVEHISTKIAVVYRGSIVEYGPAEAVMNRPQHPYTQKLIEANRMASTRA</sequence>
<dbReference type="PANTHER" id="PTHR43776">
    <property type="entry name" value="TRANSPORT ATP-BINDING PROTEIN"/>
    <property type="match status" value="1"/>
</dbReference>
<dbReference type="NCBIfam" id="NF008453">
    <property type="entry name" value="PRK11308.1"/>
    <property type="match status" value="2"/>
</dbReference>
<dbReference type="RefSeq" id="WP_016474489.1">
    <property type="nucleotide sequence ID" value="NZ_KE150480.1"/>
</dbReference>
<evidence type="ECO:0000259" key="6">
    <source>
        <dbReference type="PROSITE" id="PS50893"/>
    </source>
</evidence>
<dbReference type="NCBIfam" id="NF007739">
    <property type="entry name" value="PRK10419.1"/>
    <property type="match status" value="2"/>
</dbReference>
<dbReference type="PROSITE" id="PS50893">
    <property type="entry name" value="ABC_TRANSPORTER_2"/>
    <property type="match status" value="2"/>
</dbReference>
<dbReference type="AlphaFoldDB" id="S3BD44"/>
<dbReference type="GO" id="GO:0015833">
    <property type="term" value="P:peptide transport"/>
    <property type="evidence" value="ECO:0007669"/>
    <property type="project" value="InterPro"/>
</dbReference>
<accession>S3BD44</accession>